<accession>A0A9W8E2Q5</accession>
<dbReference type="PROSITE" id="PS00455">
    <property type="entry name" value="AMP_BINDING"/>
    <property type="match status" value="1"/>
</dbReference>
<dbReference type="SUPFAM" id="SSF56801">
    <property type="entry name" value="Acetyl-CoA synthetase-like"/>
    <property type="match status" value="1"/>
</dbReference>
<evidence type="ECO:0000256" key="1">
    <source>
        <dbReference type="ARBA" id="ARBA00006432"/>
    </source>
</evidence>
<dbReference type="InterPro" id="IPR020845">
    <property type="entry name" value="AMP-binding_CS"/>
</dbReference>
<feature type="domain" description="Acetyl-coenzyme A synthetase N-terminal" evidence="4">
    <location>
        <begin position="88"/>
        <end position="138"/>
    </location>
</feature>
<dbReference type="InterPro" id="IPR045851">
    <property type="entry name" value="AMP-bd_C_sf"/>
</dbReference>
<dbReference type="Pfam" id="PF13193">
    <property type="entry name" value="AMP-binding_C"/>
    <property type="match status" value="1"/>
</dbReference>
<dbReference type="PANTHER" id="PTHR43347:SF3">
    <property type="entry name" value="ACYL-COA SYNTHETASE SHORT-CHAIN FAMILY MEMBER 3, MITOCHONDRIAL"/>
    <property type="match status" value="1"/>
</dbReference>
<dbReference type="Gene3D" id="3.40.50.12780">
    <property type="entry name" value="N-terminal domain of ligase-like"/>
    <property type="match status" value="2"/>
</dbReference>
<evidence type="ECO:0000259" key="3">
    <source>
        <dbReference type="Pfam" id="PF13193"/>
    </source>
</evidence>
<dbReference type="PANTHER" id="PTHR43347">
    <property type="entry name" value="ACYL-COA SYNTHETASE"/>
    <property type="match status" value="1"/>
</dbReference>
<dbReference type="InterPro" id="IPR032387">
    <property type="entry name" value="ACAS_N"/>
</dbReference>
<dbReference type="InterPro" id="IPR025110">
    <property type="entry name" value="AMP-bd_C"/>
</dbReference>
<organism evidence="5 6">
    <name type="scientific">Tieghemiomyces parasiticus</name>
    <dbReference type="NCBI Taxonomy" id="78921"/>
    <lineage>
        <taxon>Eukaryota</taxon>
        <taxon>Fungi</taxon>
        <taxon>Fungi incertae sedis</taxon>
        <taxon>Zoopagomycota</taxon>
        <taxon>Kickxellomycotina</taxon>
        <taxon>Dimargaritomycetes</taxon>
        <taxon>Dimargaritales</taxon>
        <taxon>Dimargaritaceae</taxon>
        <taxon>Tieghemiomyces</taxon>
    </lineage>
</organism>
<evidence type="ECO:0000313" key="5">
    <source>
        <dbReference type="EMBL" id="KAJ1930147.1"/>
    </source>
</evidence>
<dbReference type="EMBL" id="JANBPT010000014">
    <property type="protein sequence ID" value="KAJ1930147.1"/>
    <property type="molecule type" value="Genomic_DNA"/>
</dbReference>
<dbReference type="Proteomes" id="UP001150569">
    <property type="component" value="Unassembled WGS sequence"/>
</dbReference>
<dbReference type="OrthoDB" id="1706066at2759"/>
<feature type="domain" description="AMP-dependent synthetase/ligase" evidence="2">
    <location>
        <begin position="143"/>
        <end position="548"/>
    </location>
</feature>
<name>A0A9W8E2Q5_9FUNG</name>
<gene>
    <name evidence="5" type="ORF">IWQ60_000552</name>
</gene>
<reference evidence="5" key="1">
    <citation type="submission" date="2022-07" db="EMBL/GenBank/DDBJ databases">
        <title>Phylogenomic reconstructions and comparative analyses of Kickxellomycotina fungi.</title>
        <authorList>
            <person name="Reynolds N.K."/>
            <person name="Stajich J.E."/>
            <person name="Barry K."/>
            <person name="Grigoriev I.V."/>
            <person name="Crous P."/>
            <person name="Smith M.E."/>
        </authorList>
    </citation>
    <scope>NUCLEOTIDE SEQUENCE</scope>
    <source>
        <strain evidence="5">RSA 861</strain>
    </source>
</reference>
<evidence type="ECO:0000313" key="6">
    <source>
        <dbReference type="Proteomes" id="UP001150569"/>
    </source>
</evidence>
<dbReference type="InterPro" id="IPR042099">
    <property type="entry name" value="ANL_N_sf"/>
</dbReference>
<evidence type="ECO:0000259" key="2">
    <source>
        <dbReference type="Pfam" id="PF00501"/>
    </source>
</evidence>
<dbReference type="InterPro" id="IPR000873">
    <property type="entry name" value="AMP-dep_synth/lig_dom"/>
</dbReference>
<dbReference type="AlphaFoldDB" id="A0A9W8E2Q5"/>
<sequence>MLPPVRSIPLRHSGAVGLTSRYLCAARSLRRTRIPGSGLPSLCHRSAGTTLLRGSPAVSHPHLVALSTAPTCLPTDPVRNSPQAVAQRVSLADPNTFWRDAAREIDWFTEPRTVSQWDESSGTYQWFRDGTLNMAYNCLDRHVIAGHGDRVAIIYDSPVTRPNDPVRIITYAELLDEVILFARVLRRQGVKKGHRVLIYMPMIPETLVAMLACARIGAIHSVVFGGFAPAELAKRIVACMPRVTVSASCGVERPGNPIAYKPLLDEALTISAQSKALPSRNIVFQRPECLAALQAQQGDLSWHDQMALAREEQQRSVDPAEDDCAVQCSTDPLYILYTSGTTGTPKGVARDTGGHAVSLMWDIRHFLNVGPGEVLFSSSDPGWVVGHSHTCYAPLLGGCTTVLYEGKPVGTPDAGAFWRVIAQHQVKAFFTAPTALMVLRREDPHGELMRRYDLRSLRAMFVAGERCQPEILVHFQRLLPPGVPVVDNWWQTETGAPITGIAQGPCPVPPEIVLYEPRLASPPPVRPGSAGIPVPGYNLIVARMPEGEEEGSTVAEETYEYPLTKRYKPKVKPISPMDPAAPPAIITECLPGEQGQVLLKLPLPPGTFYGLWSNRPGYLDAYFNRFPGYYDTGDVGLVDTDGYVHILSRADDILNVAAHRLSTGVFEETLVSHPLVAEACVVPCPHAIKGNVPLGFLVLKHDATAAEAAAESAPFDTAAAVVYQTHPSPAIQQLRAQIVQSVRSNVGAFASLQSSHLVILPRLPKTRSGKVLRKYLRTMVRFAVESTDANPDVPCPLPLPATIEDAAVASEVWPVVVAFARYHVVKTDAA</sequence>
<protein>
    <submittedName>
        <fullName evidence="5">Uncharacterized protein</fullName>
    </submittedName>
</protein>
<feature type="domain" description="AMP-binding enzyme C-terminal" evidence="3">
    <location>
        <begin position="667"/>
        <end position="770"/>
    </location>
</feature>
<evidence type="ECO:0000259" key="4">
    <source>
        <dbReference type="Pfam" id="PF16177"/>
    </source>
</evidence>
<dbReference type="Pfam" id="PF00501">
    <property type="entry name" value="AMP-binding"/>
    <property type="match status" value="1"/>
</dbReference>
<proteinExistence type="inferred from homology"/>
<dbReference type="GO" id="GO:0050218">
    <property type="term" value="F:propionate-CoA ligase activity"/>
    <property type="evidence" value="ECO:0007669"/>
    <property type="project" value="TreeGrafter"/>
</dbReference>
<keyword evidence="6" id="KW-1185">Reference proteome</keyword>
<dbReference type="Gene3D" id="3.30.300.30">
    <property type="match status" value="1"/>
</dbReference>
<comment type="caution">
    <text evidence="5">The sequence shown here is derived from an EMBL/GenBank/DDBJ whole genome shotgun (WGS) entry which is preliminary data.</text>
</comment>
<comment type="similarity">
    <text evidence="1">Belongs to the ATP-dependent AMP-binding enzyme family.</text>
</comment>
<dbReference type="Pfam" id="PF16177">
    <property type="entry name" value="ACAS_N"/>
    <property type="match status" value="1"/>
</dbReference>